<evidence type="ECO:0000313" key="3">
    <source>
        <dbReference type="EMBL" id="KAG1538652.1"/>
    </source>
</evidence>
<dbReference type="AlphaFoldDB" id="A0A9P7C7F5"/>
<name>A0A9P7C7F5_RHIOR</name>
<gene>
    <name evidence="3" type="ORF">G6F51_009640</name>
</gene>
<evidence type="ECO:0000259" key="2">
    <source>
        <dbReference type="Pfam" id="PF13358"/>
    </source>
</evidence>
<sequence>MTFELAFYQPDGQTDYVTDQHGNRVIDPMDGVLTNVTNLQITLETLPNRETYIQAQKAILASVAAENEEKKPALTPKNSSVVETSSKMYNQYSNHQRDLFITKMIESATERGIAAKVARSLGIEVREGQKWRKHYRETGGVPYKKSVDNQGRKKKITPEHDQFIRDLVDNDPQIFAEDIVDQLVQQFDNVSISKSHMNNYLKSELCMAIKKPIFESTDRNFPKNLQDRYDWYMVWKDTNIEFTENCIFIDEASFYINMRFNWARSEIGTQAMPTPSKKRKTNKGKEVKRAADEHDEQEQDNQVVDPEEEDLITDRKVSKGTNTLHFIKFINELLDVMDKDEKFQNSYLVFDNVNIHKYDPFCNRVGRKCILTEEHKKTVIDFIDANPAASVVEVTEHLLKRFNDLKISHSIVYNFMRSECNFSLKKADFHSIERNSPAKLEERYNWVCQWKNIDMNFLANRVFLDESAFDINMQRSRAWSKKGTSAIITRPTTRANTTSILGAISAAVLITVGVKKLRPAKKRKADGYISSGTVIGHYVSFLKMTLDEMDQHPHMKGHYIVMDNVPIHTHKNIKRYIEY</sequence>
<comment type="caution">
    <text evidence="3">The sequence shown here is derived from an EMBL/GenBank/DDBJ whole genome shotgun (WGS) entry which is preliminary data.</text>
</comment>
<dbReference type="EMBL" id="JAANIT010001808">
    <property type="protein sequence ID" value="KAG1538652.1"/>
    <property type="molecule type" value="Genomic_DNA"/>
</dbReference>
<evidence type="ECO:0000256" key="1">
    <source>
        <dbReference type="SAM" id="MobiDB-lite"/>
    </source>
</evidence>
<dbReference type="InterPro" id="IPR036397">
    <property type="entry name" value="RNaseH_sf"/>
</dbReference>
<dbReference type="Gene3D" id="3.30.420.10">
    <property type="entry name" value="Ribonuclease H-like superfamily/Ribonuclease H"/>
    <property type="match status" value="2"/>
</dbReference>
<dbReference type="PANTHER" id="PTHR46564">
    <property type="entry name" value="TRANSPOSASE"/>
    <property type="match status" value="1"/>
</dbReference>
<dbReference type="Pfam" id="PF13358">
    <property type="entry name" value="DDE_3"/>
    <property type="match status" value="1"/>
</dbReference>
<feature type="domain" description="Tc1-like transposase DDE" evidence="2">
    <location>
        <begin position="462"/>
        <end position="578"/>
    </location>
</feature>
<dbReference type="InterPro" id="IPR009057">
    <property type="entry name" value="Homeodomain-like_sf"/>
</dbReference>
<dbReference type="Proteomes" id="UP000717996">
    <property type="component" value="Unassembled WGS sequence"/>
</dbReference>
<accession>A0A9P7C7F5</accession>
<feature type="compositionally biased region" description="Acidic residues" evidence="1">
    <location>
        <begin position="293"/>
        <end position="308"/>
    </location>
</feature>
<dbReference type="SUPFAM" id="SSF46689">
    <property type="entry name" value="Homeodomain-like"/>
    <property type="match status" value="1"/>
</dbReference>
<protein>
    <recommendedName>
        <fullName evidence="2">Tc1-like transposase DDE domain-containing protein</fullName>
    </recommendedName>
</protein>
<dbReference type="InterPro" id="IPR038717">
    <property type="entry name" value="Tc1-like_DDE_dom"/>
</dbReference>
<dbReference type="Pfam" id="PF13565">
    <property type="entry name" value="HTH_32"/>
    <property type="match status" value="1"/>
</dbReference>
<dbReference type="PANTHER" id="PTHR46564:SF1">
    <property type="entry name" value="TRANSPOSASE"/>
    <property type="match status" value="1"/>
</dbReference>
<feature type="region of interest" description="Disordered" evidence="1">
    <location>
        <begin position="271"/>
        <end position="308"/>
    </location>
</feature>
<reference evidence="3" key="1">
    <citation type="journal article" date="2020" name="Microb. Genom.">
        <title>Genetic diversity of clinical and environmental Mucorales isolates obtained from an investigation of mucormycosis cases among solid organ transplant recipients.</title>
        <authorList>
            <person name="Nguyen M.H."/>
            <person name="Kaul D."/>
            <person name="Muto C."/>
            <person name="Cheng S.J."/>
            <person name="Richter R.A."/>
            <person name="Bruno V.M."/>
            <person name="Liu G."/>
            <person name="Beyhan S."/>
            <person name="Sundermann A.J."/>
            <person name="Mounaud S."/>
            <person name="Pasculle A.W."/>
            <person name="Nierman W.C."/>
            <person name="Driscoll E."/>
            <person name="Cumbie R."/>
            <person name="Clancy C.J."/>
            <person name="Dupont C.L."/>
        </authorList>
    </citation>
    <scope>NUCLEOTIDE SEQUENCE</scope>
    <source>
        <strain evidence="3">GL16</strain>
    </source>
</reference>
<proteinExistence type="predicted"/>
<feature type="compositionally biased region" description="Basic and acidic residues" evidence="1">
    <location>
        <begin position="283"/>
        <end position="292"/>
    </location>
</feature>
<dbReference type="GO" id="GO:0003676">
    <property type="term" value="F:nucleic acid binding"/>
    <property type="evidence" value="ECO:0007669"/>
    <property type="project" value="InterPro"/>
</dbReference>
<dbReference type="OrthoDB" id="2289193at2759"/>
<organism evidence="3 4">
    <name type="scientific">Rhizopus oryzae</name>
    <name type="common">Mucormycosis agent</name>
    <name type="synonym">Rhizopus arrhizus var. delemar</name>
    <dbReference type="NCBI Taxonomy" id="64495"/>
    <lineage>
        <taxon>Eukaryota</taxon>
        <taxon>Fungi</taxon>
        <taxon>Fungi incertae sedis</taxon>
        <taxon>Mucoromycota</taxon>
        <taxon>Mucoromycotina</taxon>
        <taxon>Mucoromycetes</taxon>
        <taxon>Mucorales</taxon>
        <taxon>Mucorineae</taxon>
        <taxon>Rhizopodaceae</taxon>
        <taxon>Rhizopus</taxon>
    </lineage>
</organism>
<evidence type="ECO:0000313" key="4">
    <source>
        <dbReference type="Proteomes" id="UP000717996"/>
    </source>
</evidence>